<proteinExistence type="predicted"/>
<accession>A0ABR2IC84</accession>
<feature type="transmembrane region" description="Helical" evidence="1">
    <location>
        <begin position="21"/>
        <end position="44"/>
    </location>
</feature>
<evidence type="ECO:0000313" key="2">
    <source>
        <dbReference type="EMBL" id="KAK8860616.1"/>
    </source>
</evidence>
<dbReference type="EMBL" id="JAPFFF010000018">
    <property type="protein sequence ID" value="KAK8860616.1"/>
    <property type="molecule type" value="Genomic_DNA"/>
</dbReference>
<name>A0ABR2IC84_9EUKA</name>
<organism evidence="2 3">
    <name type="scientific">Tritrichomonas musculus</name>
    <dbReference type="NCBI Taxonomy" id="1915356"/>
    <lineage>
        <taxon>Eukaryota</taxon>
        <taxon>Metamonada</taxon>
        <taxon>Parabasalia</taxon>
        <taxon>Tritrichomonadida</taxon>
        <taxon>Tritrichomonadidae</taxon>
        <taxon>Tritrichomonas</taxon>
    </lineage>
</organism>
<gene>
    <name evidence="2" type="ORF">M9Y10_012281</name>
</gene>
<keyword evidence="1" id="KW-0812">Transmembrane</keyword>
<keyword evidence="1" id="KW-0472">Membrane</keyword>
<keyword evidence="1" id="KW-1133">Transmembrane helix</keyword>
<comment type="caution">
    <text evidence="2">The sequence shown here is derived from an EMBL/GenBank/DDBJ whole genome shotgun (WGS) entry which is preliminary data.</text>
</comment>
<evidence type="ECO:0000313" key="3">
    <source>
        <dbReference type="Proteomes" id="UP001470230"/>
    </source>
</evidence>
<reference evidence="2 3" key="1">
    <citation type="submission" date="2024-04" db="EMBL/GenBank/DDBJ databases">
        <title>Tritrichomonas musculus Genome.</title>
        <authorList>
            <person name="Alves-Ferreira E."/>
            <person name="Grigg M."/>
            <person name="Lorenzi H."/>
            <person name="Galac M."/>
        </authorList>
    </citation>
    <scope>NUCLEOTIDE SEQUENCE [LARGE SCALE GENOMIC DNA]</scope>
    <source>
        <strain evidence="2 3">EAF2021</strain>
    </source>
</reference>
<dbReference type="Proteomes" id="UP001470230">
    <property type="component" value="Unassembled WGS sequence"/>
</dbReference>
<evidence type="ECO:0000256" key="1">
    <source>
        <dbReference type="SAM" id="Phobius"/>
    </source>
</evidence>
<sequence length="99" mass="11091">MCSESSKHVYFIRLKVQKLVTIYEIILSKVALVTITTFMGVFLINNSVMMLCLSSYLWVLRSYCTFGPVSSCLQKGHSAMDCTNGRRYIGDGGNKVEPP</sequence>
<keyword evidence="3" id="KW-1185">Reference proteome</keyword>
<protein>
    <submittedName>
        <fullName evidence="2">Uncharacterized protein</fullName>
    </submittedName>
</protein>